<dbReference type="Proteomes" id="UP000078507">
    <property type="component" value="Unassembled WGS sequence"/>
</dbReference>
<comment type="caution">
    <text evidence="2">The sequence shown here is derived from an EMBL/GenBank/DDBJ whole genome shotgun (WGS) entry which is preliminary data.</text>
</comment>
<name>A0A178YHI1_SINSA</name>
<protein>
    <submittedName>
        <fullName evidence="2">Uncharacterized protein</fullName>
    </submittedName>
</protein>
<evidence type="ECO:0000313" key="3">
    <source>
        <dbReference type="Proteomes" id="UP000078507"/>
    </source>
</evidence>
<dbReference type="AlphaFoldDB" id="A0A178YHI1"/>
<sequence length="59" mass="6724">MQQKFMSTDAFLRLEKEWQRMRHARHNLEIEAVRPDDQGIGVSTGLEPASITPGQIKSS</sequence>
<feature type="region of interest" description="Disordered" evidence="1">
    <location>
        <begin position="36"/>
        <end position="59"/>
    </location>
</feature>
<evidence type="ECO:0000313" key="2">
    <source>
        <dbReference type="EMBL" id="OAP46872.1"/>
    </source>
</evidence>
<reference evidence="2 3" key="1">
    <citation type="submission" date="2015-11" db="EMBL/GenBank/DDBJ databases">
        <title>Ensifer anhuiense sp. nov., an effective nitrogen fixation bacterium with Glycine soja.</title>
        <authorList>
            <person name="Yan H."/>
            <person name="Chen W."/>
        </authorList>
    </citation>
    <scope>NUCLEOTIDE SEQUENCE [LARGE SCALE GENOMIC DNA]</scope>
    <source>
        <strain evidence="2 3">LMG 7837</strain>
    </source>
</reference>
<dbReference type="OrthoDB" id="8282919at2"/>
<accession>A0A178YHI1</accession>
<proteinExistence type="predicted"/>
<organism evidence="2 3">
    <name type="scientific">Sinorhizobium saheli</name>
    <dbReference type="NCBI Taxonomy" id="36856"/>
    <lineage>
        <taxon>Bacteria</taxon>
        <taxon>Pseudomonadati</taxon>
        <taxon>Pseudomonadota</taxon>
        <taxon>Alphaproteobacteria</taxon>
        <taxon>Hyphomicrobiales</taxon>
        <taxon>Rhizobiaceae</taxon>
        <taxon>Sinorhizobium/Ensifer group</taxon>
        <taxon>Sinorhizobium</taxon>
    </lineage>
</organism>
<dbReference type="STRING" id="36856.ATB98_13515"/>
<evidence type="ECO:0000256" key="1">
    <source>
        <dbReference type="SAM" id="MobiDB-lite"/>
    </source>
</evidence>
<keyword evidence="3" id="KW-1185">Reference proteome</keyword>
<dbReference type="EMBL" id="LNQB01000067">
    <property type="protein sequence ID" value="OAP46872.1"/>
    <property type="molecule type" value="Genomic_DNA"/>
</dbReference>
<gene>
    <name evidence="2" type="ORF">ATB98_13515</name>
</gene>